<name>A0A3L6D9X7_MAIZE</name>
<dbReference type="GO" id="GO:0046983">
    <property type="term" value="F:protein dimerization activity"/>
    <property type="evidence" value="ECO:0007669"/>
    <property type="project" value="InterPro"/>
</dbReference>
<dbReference type="GO" id="GO:0005634">
    <property type="term" value="C:nucleus"/>
    <property type="evidence" value="ECO:0007669"/>
    <property type="project" value="UniProtKB-SubCell"/>
</dbReference>
<dbReference type="GO" id="GO:0045944">
    <property type="term" value="P:positive regulation of transcription by RNA polymerase II"/>
    <property type="evidence" value="ECO:0007669"/>
    <property type="project" value="InterPro"/>
</dbReference>
<sequence>MGRVKLQIKRIENNTNRQVTFSKRRNGLIKKAYELSVLCDIDIALIMFSPSNRLSHFSGRRRIEDVITRYINLPENERGGGGGGMFEPDPAVLVLTNEAETCEKFLMDTLTRVEERKKYLSCNQLGPFEPSPTDIHDVFGVSQQQQQQGDLSAFGAGDVVSYFAGGMAASDIFSGVGPMSSFRWAESSPSRMGYVHQLSFLLPTVGRAHAWFTTSSEQTIFDSMRPDPAVMAGLDPGIATICTVDQQPPSLNWEDAYASAGLLSALIPSTPFPLDEDQQAS</sequence>
<keyword evidence="6" id="KW-0539">Nucleus</keyword>
<dbReference type="GO" id="GO:0080092">
    <property type="term" value="P:regulation of pollen tube growth"/>
    <property type="evidence" value="ECO:0007669"/>
    <property type="project" value="UniProtKB-ARBA"/>
</dbReference>
<dbReference type="PROSITE" id="PS00350">
    <property type="entry name" value="MADS_BOX_1"/>
    <property type="match status" value="1"/>
</dbReference>
<dbReference type="InterPro" id="IPR050142">
    <property type="entry name" value="MADS-box/MEF2_TF"/>
</dbReference>
<reference evidence="8" key="1">
    <citation type="journal article" date="2018" name="Nat. Genet.">
        <title>Extensive intraspecific gene order and gene structural variations between Mo17 and other maize genomes.</title>
        <authorList>
            <person name="Sun S."/>
            <person name="Zhou Y."/>
            <person name="Chen J."/>
            <person name="Shi J."/>
            <person name="Zhao H."/>
            <person name="Zhao H."/>
            <person name="Song W."/>
            <person name="Zhang M."/>
            <person name="Cui Y."/>
            <person name="Dong X."/>
            <person name="Liu H."/>
            <person name="Ma X."/>
            <person name="Jiao Y."/>
            <person name="Wang B."/>
            <person name="Wei X."/>
            <person name="Stein J.C."/>
            <person name="Glaubitz J.C."/>
            <person name="Lu F."/>
            <person name="Yu G."/>
            <person name="Liang C."/>
            <person name="Fengler K."/>
            <person name="Li B."/>
            <person name="Rafalski A."/>
            <person name="Schnable P.S."/>
            <person name="Ware D.H."/>
            <person name="Buckler E.S."/>
            <person name="Lai J."/>
        </authorList>
    </citation>
    <scope>NUCLEOTIDE SEQUENCE [LARGE SCALE GENOMIC DNA]</scope>
    <source>
        <tissue evidence="8">Seedling</tissue>
    </source>
</reference>
<keyword evidence="5" id="KW-0804">Transcription</keyword>
<dbReference type="InterPro" id="IPR036879">
    <property type="entry name" value="TF_MADSbox_sf"/>
</dbReference>
<keyword evidence="3" id="KW-0175">Coiled coil</keyword>
<proteinExistence type="predicted"/>
<keyword evidence="2" id="KW-0805">Transcription regulation</keyword>
<dbReference type="Gene3D" id="3.40.1810.10">
    <property type="entry name" value="Transcription factor, MADS-box"/>
    <property type="match status" value="1"/>
</dbReference>
<dbReference type="EMBL" id="NCVQ01000010">
    <property type="protein sequence ID" value="PWZ05386.1"/>
    <property type="molecule type" value="Genomic_DNA"/>
</dbReference>
<evidence type="ECO:0000256" key="5">
    <source>
        <dbReference type="ARBA" id="ARBA00023163"/>
    </source>
</evidence>
<evidence type="ECO:0000259" key="7">
    <source>
        <dbReference type="PROSITE" id="PS50066"/>
    </source>
</evidence>
<dbReference type="PROSITE" id="PS50066">
    <property type="entry name" value="MADS_BOX_2"/>
    <property type="match status" value="1"/>
</dbReference>
<dbReference type="SUPFAM" id="SSF55455">
    <property type="entry name" value="SRF-like"/>
    <property type="match status" value="1"/>
</dbReference>
<dbReference type="PANTHER" id="PTHR48019">
    <property type="entry name" value="SERUM RESPONSE FACTOR HOMOLOG"/>
    <property type="match status" value="1"/>
</dbReference>
<organism evidence="8">
    <name type="scientific">Zea mays</name>
    <name type="common">Maize</name>
    <dbReference type="NCBI Taxonomy" id="4577"/>
    <lineage>
        <taxon>Eukaryota</taxon>
        <taxon>Viridiplantae</taxon>
        <taxon>Streptophyta</taxon>
        <taxon>Embryophyta</taxon>
        <taxon>Tracheophyta</taxon>
        <taxon>Spermatophyta</taxon>
        <taxon>Magnoliopsida</taxon>
        <taxon>Liliopsida</taxon>
        <taxon>Poales</taxon>
        <taxon>Poaceae</taxon>
        <taxon>PACMAD clade</taxon>
        <taxon>Panicoideae</taxon>
        <taxon>Andropogonodae</taxon>
        <taxon>Andropogoneae</taxon>
        <taxon>Tripsacinae</taxon>
        <taxon>Zea</taxon>
    </lineage>
</organism>
<dbReference type="GO" id="GO:0010152">
    <property type="term" value="P:pollen maturation"/>
    <property type="evidence" value="ECO:0007669"/>
    <property type="project" value="UniProtKB-ARBA"/>
</dbReference>
<dbReference type="InterPro" id="IPR002100">
    <property type="entry name" value="TF_MADSbox"/>
</dbReference>
<comment type="caution">
    <text evidence="8">The sequence shown here is derived from an EMBL/GenBank/DDBJ whole genome shotgun (WGS) entry which is preliminary data.</text>
</comment>
<evidence type="ECO:0000256" key="6">
    <source>
        <dbReference type="ARBA" id="ARBA00023242"/>
    </source>
</evidence>
<protein>
    <submittedName>
        <fullName evidence="8">Agamous-like MADS-box protein AGL104</fullName>
    </submittedName>
</protein>
<keyword evidence="4" id="KW-0238">DNA-binding</keyword>
<dbReference type="CDD" id="cd00265">
    <property type="entry name" value="MADS_MEF2_like"/>
    <property type="match status" value="1"/>
</dbReference>
<dbReference type="PRINTS" id="PR00404">
    <property type="entry name" value="MADSDOMAIN"/>
</dbReference>
<dbReference type="AlphaFoldDB" id="A0A3L6D9X7"/>
<dbReference type="GO" id="GO:0000977">
    <property type="term" value="F:RNA polymerase II transcription regulatory region sequence-specific DNA binding"/>
    <property type="evidence" value="ECO:0007669"/>
    <property type="project" value="InterPro"/>
</dbReference>
<comment type="subcellular location">
    <subcellularLocation>
        <location evidence="1">Nucleus</location>
    </subcellularLocation>
</comment>
<feature type="domain" description="MADS-box" evidence="7">
    <location>
        <begin position="1"/>
        <end position="61"/>
    </location>
</feature>
<evidence type="ECO:0000313" key="8">
    <source>
        <dbReference type="EMBL" id="PWZ05386.1"/>
    </source>
</evidence>
<dbReference type="FunFam" id="3.40.1810.10:FF:000014">
    <property type="entry name" value="MADS-box transcription factor 41"/>
    <property type="match status" value="1"/>
</dbReference>
<evidence type="ECO:0000256" key="1">
    <source>
        <dbReference type="ARBA" id="ARBA00004123"/>
    </source>
</evidence>
<evidence type="ECO:0000256" key="4">
    <source>
        <dbReference type="ARBA" id="ARBA00023125"/>
    </source>
</evidence>
<dbReference type="ExpressionAtlas" id="A0A3L6D9X7">
    <property type="expression patterns" value="baseline and differential"/>
</dbReference>
<accession>A0A3L6D9X7</accession>
<dbReference type="Proteomes" id="UP000251960">
    <property type="component" value="Chromosome 9"/>
</dbReference>
<dbReference type="InterPro" id="IPR033896">
    <property type="entry name" value="MEF2-like_N"/>
</dbReference>
<dbReference type="SMART" id="SM00432">
    <property type="entry name" value="MADS"/>
    <property type="match status" value="1"/>
</dbReference>
<evidence type="ECO:0000256" key="2">
    <source>
        <dbReference type="ARBA" id="ARBA00023015"/>
    </source>
</evidence>
<dbReference type="Pfam" id="PF00319">
    <property type="entry name" value="SRF-TF"/>
    <property type="match status" value="1"/>
</dbReference>
<evidence type="ECO:0000256" key="3">
    <source>
        <dbReference type="ARBA" id="ARBA00023054"/>
    </source>
</evidence>
<gene>
    <name evidence="8" type="primary">AGL104</name>
    <name evidence="8" type="ORF">Zm00014a_025838</name>
</gene>